<dbReference type="InterPro" id="IPR036909">
    <property type="entry name" value="Cyt_c-like_dom_sf"/>
</dbReference>
<dbReference type="Proteomes" id="UP000317421">
    <property type="component" value="Unassembled WGS sequence"/>
</dbReference>
<accession>A0A5C6AC99</accession>
<keyword evidence="2 4" id="KW-0479">Metal-binding</keyword>
<dbReference type="Pfam" id="PF07583">
    <property type="entry name" value="PSCyt2"/>
    <property type="match status" value="1"/>
</dbReference>
<evidence type="ECO:0000313" key="7">
    <source>
        <dbReference type="EMBL" id="TWT97017.1"/>
    </source>
</evidence>
<comment type="caution">
    <text evidence="7">The sequence shown here is derived from an EMBL/GenBank/DDBJ whole genome shotgun (WGS) entry which is preliminary data.</text>
</comment>
<dbReference type="SUPFAM" id="SSF46626">
    <property type="entry name" value="Cytochrome c"/>
    <property type="match status" value="1"/>
</dbReference>
<dbReference type="InterPro" id="IPR011429">
    <property type="entry name" value="Cyt_c_Planctomycete-type"/>
</dbReference>
<keyword evidence="8" id="KW-1185">Reference proteome</keyword>
<feature type="signal peptide" evidence="5">
    <location>
        <begin position="1"/>
        <end position="22"/>
    </location>
</feature>
<evidence type="ECO:0000313" key="8">
    <source>
        <dbReference type="Proteomes" id="UP000317421"/>
    </source>
</evidence>
<evidence type="ECO:0000256" key="1">
    <source>
        <dbReference type="ARBA" id="ARBA00022617"/>
    </source>
</evidence>
<feature type="chain" id="PRO_5022928438" evidence="5">
    <location>
        <begin position="23"/>
        <end position="962"/>
    </location>
</feature>
<organism evidence="7 8">
    <name type="scientific">Botrimarina colliarenosi</name>
    <dbReference type="NCBI Taxonomy" id="2528001"/>
    <lineage>
        <taxon>Bacteria</taxon>
        <taxon>Pseudomonadati</taxon>
        <taxon>Planctomycetota</taxon>
        <taxon>Planctomycetia</taxon>
        <taxon>Pirellulales</taxon>
        <taxon>Lacipirellulaceae</taxon>
        <taxon>Botrimarina</taxon>
    </lineage>
</organism>
<dbReference type="EMBL" id="SJPR01000003">
    <property type="protein sequence ID" value="TWT97017.1"/>
    <property type="molecule type" value="Genomic_DNA"/>
</dbReference>
<dbReference type="AlphaFoldDB" id="A0A5C6AC99"/>
<gene>
    <name evidence="7" type="ORF">Pla108_27940</name>
</gene>
<proteinExistence type="predicted"/>
<dbReference type="PANTHER" id="PTHR35889:SF3">
    <property type="entry name" value="F-BOX DOMAIN-CONTAINING PROTEIN"/>
    <property type="match status" value="1"/>
</dbReference>
<evidence type="ECO:0000259" key="6">
    <source>
        <dbReference type="PROSITE" id="PS51007"/>
    </source>
</evidence>
<name>A0A5C6AC99_9BACT</name>
<dbReference type="GO" id="GO:0046872">
    <property type="term" value="F:metal ion binding"/>
    <property type="evidence" value="ECO:0007669"/>
    <property type="project" value="UniProtKB-KW"/>
</dbReference>
<reference evidence="7 8" key="1">
    <citation type="submission" date="2019-02" db="EMBL/GenBank/DDBJ databases">
        <title>Deep-cultivation of Planctomycetes and their phenomic and genomic characterization uncovers novel biology.</title>
        <authorList>
            <person name="Wiegand S."/>
            <person name="Jogler M."/>
            <person name="Boedeker C."/>
            <person name="Pinto D."/>
            <person name="Vollmers J."/>
            <person name="Rivas-Marin E."/>
            <person name="Kohn T."/>
            <person name="Peeters S.H."/>
            <person name="Heuer A."/>
            <person name="Rast P."/>
            <person name="Oberbeckmann S."/>
            <person name="Bunk B."/>
            <person name="Jeske O."/>
            <person name="Meyerdierks A."/>
            <person name="Storesund J.E."/>
            <person name="Kallscheuer N."/>
            <person name="Luecker S."/>
            <person name="Lage O.M."/>
            <person name="Pohl T."/>
            <person name="Merkel B.J."/>
            <person name="Hornburger P."/>
            <person name="Mueller R.-W."/>
            <person name="Bruemmer F."/>
            <person name="Labrenz M."/>
            <person name="Spormann A.M."/>
            <person name="Op Den Camp H."/>
            <person name="Overmann J."/>
            <person name="Amann R."/>
            <person name="Jetten M.S.M."/>
            <person name="Mascher T."/>
            <person name="Medema M.H."/>
            <person name="Devos D.P."/>
            <person name="Kaster A.-K."/>
            <person name="Ovreas L."/>
            <person name="Rohde M."/>
            <person name="Galperin M.Y."/>
            <person name="Jogler C."/>
        </authorList>
    </citation>
    <scope>NUCLEOTIDE SEQUENCE [LARGE SCALE GENOMIC DNA]</scope>
    <source>
        <strain evidence="7 8">Pla108</strain>
    </source>
</reference>
<evidence type="ECO:0000256" key="2">
    <source>
        <dbReference type="ARBA" id="ARBA00022723"/>
    </source>
</evidence>
<keyword evidence="3 4" id="KW-0408">Iron</keyword>
<dbReference type="InterPro" id="IPR022655">
    <property type="entry name" value="DUF1553"/>
</dbReference>
<dbReference type="Pfam" id="PF07587">
    <property type="entry name" value="PSD1"/>
    <property type="match status" value="1"/>
</dbReference>
<evidence type="ECO:0000256" key="3">
    <source>
        <dbReference type="ARBA" id="ARBA00023004"/>
    </source>
</evidence>
<feature type="domain" description="Cytochrome c" evidence="6">
    <location>
        <begin position="26"/>
        <end position="127"/>
    </location>
</feature>
<evidence type="ECO:0000256" key="4">
    <source>
        <dbReference type="PROSITE-ProRule" id="PRU00433"/>
    </source>
</evidence>
<dbReference type="GO" id="GO:0009055">
    <property type="term" value="F:electron transfer activity"/>
    <property type="evidence" value="ECO:0007669"/>
    <property type="project" value="InterPro"/>
</dbReference>
<sequence precursor="true">MPLATRLPATAFLIFAATVAVADEPAAIEFNEVLFNDQVRPIFVEHCLACHGGVKEAGGISFVTREKALAEGDSGMPVIEPGDHEASYLYDRVADPDDDFRMPPAEHGRRLNEQELATLRSWINQGANWEDPWAFRNPQRRPAPASPAANEWSQSAIDPYVFARLEAEGLTPATEADRAQWLRRVTFDLIGLPPTESERTLFETDHAAGAYERVVDRLLASPHFGERWASVWLDLARYADTMGFERDPPRDIWPWRDWVVRAFNADLPYDEFLLKQMAGDLVENATIEDRLATALHRNSQTNTEGGTDDEEFRWAAIVDRVDSTWQGVLGMTMGCARCHDHPYDPLWQKDYYRFAGLFNTTQDADLAEDWPKVAVPDDPALLSEAAAIDAGLSDVRQQIFRRGQEAAGPVERWQPLMIETAESTGETRLDIRTAENGPEVAAIGTVTDRSTYTLTAAAPAGPIAALRIDASPLDPDTAIATPEYGFVLSNFRVYLERSPQATSSDEEPQEVELMLVEVLADETEGFFRPIDSLRDNSAGWGPYTRMRRPRWAAFVFESPVELREGERLRLQLKHEMATDGQGPLVMQRLRVSTTSEDAIGQLASDRALRDLREREGALMARRKAIASTATPVLVKQPVSLRRKTYRLDRGSWLSPEEEVDPGTPTTLPGAASDRLELGRWLSADDNPLTARVMVNRVWAEVFGAGLVETLADFGSTGAEPSHPALLDDLAARFRGEMGWSLKRLLRELVLSATYRQDARVSADLVKRDPTNRLLARGPRGRLRAEMVRDQALVVSGKLNPRLGGPPVMPFQPEGVWKTVYNNQKWETAEGAARFRRALYTYWKRTAAYPSMMAFDAPSRDQCTALRPTTNTPLQALVTLNDPAFVELAEALADRMLARTEETPRDRIAWAAKEATGRPLPEAGIDELVALNEEMIADKSIDEGFAMTVVANVILNLDAALTK</sequence>
<dbReference type="Pfam" id="PF07635">
    <property type="entry name" value="PSCyt1"/>
    <property type="match status" value="1"/>
</dbReference>
<dbReference type="InterPro" id="IPR009056">
    <property type="entry name" value="Cyt_c-like_dom"/>
</dbReference>
<dbReference type="PROSITE" id="PS51007">
    <property type="entry name" value="CYTC"/>
    <property type="match status" value="1"/>
</dbReference>
<dbReference type="GO" id="GO:0020037">
    <property type="term" value="F:heme binding"/>
    <property type="evidence" value="ECO:0007669"/>
    <property type="project" value="InterPro"/>
</dbReference>
<dbReference type="RefSeq" id="WP_146445512.1">
    <property type="nucleotide sequence ID" value="NZ_SJPR01000003.1"/>
</dbReference>
<keyword evidence="1 4" id="KW-0349">Heme</keyword>
<protein>
    <submittedName>
        <fullName evidence="7">Planctomycete cytochrome C</fullName>
    </submittedName>
</protein>
<evidence type="ECO:0000256" key="5">
    <source>
        <dbReference type="SAM" id="SignalP"/>
    </source>
</evidence>
<keyword evidence="5" id="KW-0732">Signal</keyword>
<dbReference type="PANTHER" id="PTHR35889">
    <property type="entry name" value="CYCLOINULO-OLIGOSACCHARIDE FRUCTANOTRANSFERASE-RELATED"/>
    <property type="match status" value="1"/>
</dbReference>
<dbReference type="OrthoDB" id="127107at2"/>
<dbReference type="InterPro" id="IPR011444">
    <property type="entry name" value="DUF1549"/>
</dbReference>